<evidence type="ECO:0000256" key="15">
    <source>
        <dbReference type="ARBA" id="ARBA00093360"/>
    </source>
</evidence>
<dbReference type="FunFam" id="3.50.7.10:FF:000002">
    <property type="entry name" value="T-complex protein 1 subunit beta"/>
    <property type="match status" value="1"/>
</dbReference>
<keyword evidence="10" id="KW-0832">Ubl conjugation</keyword>
<comment type="subcellular location">
    <subcellularLocation>
        <location evidence="1">Cytoplasm</location>
    </subcellularLocation>
</comment>
<dbReference type="InterPro" id="IPR027409">
    <property type="entry name" value="GroEL-like_apical_dom_sf"/>
</dbReference>
<dbReference type="SUPFAM" id="SSF54849">
    <property type="entry name" value="GroEL-intermediate domain like"/>
    <property type="match status" value="1"/>
</dbReference>
<dbReference type="PANTHER" id="PTHR11353">
    <property type="entry name" value="CHAPERONIN"/>
    <property type="match status" value="1"/>
</dbReference>
<dbReference type="SUPFAM" id="SSF144284">
    <property type="entry name" value="Sec2 N-terminal region"/>
    <property type="match status" value="1"/>
</dbReference>
<dbReference type="SUPFAM" id="SSF48592">
    <property type="entry name" value="GroEL equatorial domain-like"/>
    <property type="match status" value="1"/>
</dbReference>
<evidence type="ECO:0000256" key="12">
    <source>
        <dbReference type="ARBA" id="ARBA00023186"/>
    </source>
</evidence>
<comment type="subunit">
    <text evidence="16">Component of the chaperonin-containing T-complex (TRiC), a hexadecamer composed of two identical back-to-back stacked rings enclosing a protein folding chamber. Each ring is made up of eight different subunits: TCP1/CCT1, CCT2, CCT3, CCT4, CCT5, CCT6A/CCT6, CCT7, CCT8. Interacts with PACRG. Interacts with FLCN. Interacts with DLEC1. Interacts with SVEP1.</text>
</comment>
<comment type="similarity">
    <text evidence="2 17">Belongs to the TCP-1 chaperonin family.</text>
</comment>
<reference evidence="20" key="1">
    <citation type="thesis" date="2021" institute="BYU ScholarsArchive" country="Provo, UT, USA">
        <title>Applications of and Algorithms for Genome Assembly and Genomic Analyses with an Emphasis on Marine Teleosts.</title>
        <authorList>
            <person name="Pickett B.D."/>
        </authorList>
    </citation>
    <scope>NUCLEOTIDE SEQUENCE</scope>
    <source>
        <strain evidence="20">HI-2016</strain>
    </source>
</reference>
<evidence type="ECO:0000256" key="14">
    <source>
        <dbReference type="ARBA" id="ARBA00049360"/>
    </source>
</evidence>
<keyword evidence="5" id="KW-1017">Isopeptide bond</keyword>
<dbReference type="InterPro" id="IPR027413">
    <property type="entry name" value="GROEL-like_equatorial_sf"/>
</dbReference>
<evidence type="ECO:0000256" key="3">
    <source>
        <dbReference type="ARBA" id="ARBA00018961"/>
    </source>
</evidence>
<organism evidence="20 21">
    <name type="scientific">Albula glossodonta</name>
    <name type="common">roundjaw bonefish</name>
    <dbReference type="NCBI Taxonomy" id="121402"/>
    <lineage>
        <taxon>Eukaryota</taxon>
        <taxon>Metazoa</taxon>
        <taxon>Chordata</taxon>
        <taxon>Craniata</taxon>
        <taxon>Vertebrata</taxon>
        <taxon>Euteleostomi</taxon>
        <taxon>Actinopterygii</taxon>
        <taxon>Neopterygii</taxon>
        <taxon>Teleostei</taxon>
        <taxon>Albuliformes</taxon>
        <taxon>Albulidae</taxon>
        <taxon>Albula</taxon>
    </lineage>
</organism>
<dbReference type="GO" id="GO:0051082">
    <property type="term" value="F:unfolded protein binding"/>
    <property type="evidence" value="ECO:0007669"/>
    <property type="project" value="InterPro"/>
</dbReference>
<evidence type="ECO:0000256" key="17">
    <source>
        <dbReference type="RuleBase" id="RU004187"/>
    </source>
</evidence>
<dbReference type="GO" id="GO:0005832">
    <property type="term" value="C:chaperonin-containing T-complex"/>
    <property type="evidence" value="ECO:0007669"/>
    <property type="project" value="InterPro"/>
</dbReference>
<dbReference type="PROSITE" id="PS00750">
    <property type="entry name" value="TCP1_1"/>
    <property type="match status" value="1"/>
</dbReference>
<comment type="caution">
    <text evidence="20">The sequence shown here is derived from an EMBL/GenBank/DDBJ whole genome shotgun (WGS) entry which is preliminary data.</text>
</comment>
<evidence type="ECO:0000256" key="8">
    <source>
        <dbReference type="ARBA" id="ARBA00022801"/>
    </source>
</evidence>
<feature type="region of interest" description="Disordered" evidence="19">
    <location>
        <begin position="744"/>
        <end position="763"/>
    </location>
</feature>
<keyword evidence="7 17" id="KW-0547">Nucleotide-binding</keyword>
<comment type="catalytic activity">
    <reaction evidence="14">
        <text>ATP + H2O = ADP + phosphate + H(+)</text>
        <dbReference type="Rhea" id="RHEA:13065"/>
        <dbReference type="ChEBI" id="CHEBI:15377"/>
        <dbReference type="ChEBI" id="CHEBI:15378"/>
        <dbReference type="ChEBI" id="CHEBI:30616"/>
        <dbReference type="ChEBI" id="CHEBI:43474"/>
        <dbReference type="ChEBI" id="CHEBI:456216"/>
    </reaction>
</comment>
<dbReference type="AlphaFoldDB" id="A0A8T2MV69"/>
<dbReference type="NCBIfam" id="NF041083">
    <property type="entry name" value="thermosome_beta"/>
    <property type="match status" value="1"/>
</dbReference>
<dbReference type="InterPro" id="IPR002194">
    <property type="entry name" value="Chaperonin_TCP-1_CS"/>
</dbReference>
<dbReference type="FunFam" id="1.10.560.10:FF:000017">
    <property type="entry name" value="T-complex protein 1 subunit eta"/>
    <property type="match status" value="1"/>
</dbReference>
<name>A0A8T2MV69_9TELE</name>
<keyword evidence="9 17" id="KW-0067">ATP-binding</keyword>
<dbReference type="PROSITE" id="PS00995">
    <property type="entry name" value="TCP1_3"/>
    <property type="match status" value="1"/>
</dbReference>
<dbReference type="Gene3D" id="3.50.7.10">
    <property type="entry name" value="GroEL"/>
    <property type="match status" value="1"/>
</dbReference>
<dbReference type="NCBIfam" id="TIGR02341">
    <property type="entry name" value="chap_CCT_beta"/>
    <property type="match status" value="1"/>
</dbReference>
<evidence type="ECO:0000256" key="13">
    <source>
        <dbReference type="ARBA" id="ARBA00033237"/>
    </source>
</evidence>
<keyword evidence="12 17" id="KW-0143">Chaperone</keyword>
<dbReference type="OrthoDB" id="10259763at2759"/>
<dbReference type="Gene3D" id="1.20.5.4880">
    <property type="match status" value="1"/>
</dbReference>
<dbReference type="FunFam" id="3.30.260.10:FF:000046">
    <property type="entry name" value="Chaperonin containing TCP1 subunit 2"/>
    <property type="match status" value="1"/>
</dbReference>
<dbReference type="InterPro" id="IPR002423">
    <property type="entry name" value="Cpn60/GroEL/TCP-1"/>
</dbReference>
<dbReference type="GO" id="GO:0140662">
    <property type="term" value="F:ATP-dependent protein folding chaperone"/>
    <property type="evidence" value="ECO:0007669"/>
    <property type="project" value="InterPro"/>
</dbReference>
<feature type="region of interest" description="Disordered" evidence="19">
    <location>
        <begin position="588"/>
        <end position="635"/>
    </location>
</feature>
<dbReference type="CDD" id="cd03336">
    <property type="entry name" value="TCP1_beta"/>
    <property type="match status" value="1"/>
</dbReference>
<evidence type="ECO:0000256" key="11">
    <source>
        <dbReference type="ARBA" id="ARBA00022990"/>
    </source>
</evidence>
<dbReference type="InterPro" id="IPR027410">
    <property type="entry name" value="TCP-1-like_intermed_sf"/>
</dbReference>
<gene>
    <name evidence="20" type="ORF">JZ751_016613</name>
</gene>
<feature type="region of interest" description="Disordered" evidence="19">
    <location>
        <begin position="657"/>
        <end position="676"/>
    </location>
</feature>
<evidence type="ECO:0000313" key="20">
    <source>
        <dbReference type="EMBL" id="KAG9331904.1"/>
    </source>
</evidence>
<dbReference type="PRINTS" id="PR00304">
    <property type="entry name" value="TCOMPLEXTCP1"/>
</dbReference>
<evidence type="ECO:0000256" key="4">
    <source>
        <dbReference type="ARBA" id="ARBA00022490"/>
    </source>
</evidence>
<keyword evidence="8" id="KW-0378">Hydrolase</keyword>
<evidence type="ECO:0000313" key="21">
    <source>
        <dbReference type="Proteomes" id="UP000824540"/>
    </source>
</evidence>
<evidence type="ECO:0000256" key="9">
    <source>
        <dbReference type="ARBA" id="ARBA00022840"/>
    </source>
</evidence>
<proteinExistence type="inferred from homology"/>
<dbReference type="InterPro" id="IPR012716">
    <property type="entry name" value="Chap_CCT_beta"/>
</dbReference>
<dbReference type="FunFam" id="1.10.560.10:FF:000045">
    <property type="entry name" value="T-complex protein 1 subunit eta"/>
    <property type="match status" value="1"/>
</dbReference>
<sequence>MKTYCGLRASSGTQASLSMAPVNIFKHGADEEKAETARMSSFIGAIAIGDLVKSTLGPKGMDKILLGGGREGSVTVTNDGATILKAIGVDNPAAKVLVDMSKVQDDEVGDGTTSVTVFAAELLREAELLIAKKIHPQIIISGWRKATQAAREALKEAAVDHGNDAVKFQDDLLNIARTTLSSKLLTHHKDHFSKLAVEAVLRLKGSGNLEAIHVIKKLGGSLTDSYLDEGFLLDKKIGVNQPKRLENANILIANTGMDTDKIKIFGSRVRVDSTAKVAEIELAEKEKMKEKVERILKHGINCFINRQLIYNYPEQLFAAAGVMAIEHADFVGVERLALVTGGEITSTFDHPELVKLGHCRLIEEVMIGEDTLIHFSGVEMGEACTIVLRGATQQILDEAERSLHDALCVLAQTVKETRTVYGGGCSEMLMAKAVTELANRTPGKEAVAMESFAKALAMLPTIIADNAGYDSADLVAQLRAAHMENKSTFGLNMSQGVIGDMAELGITESFQVKRQVLLSAAEAAEMILRVDNIIKAAPRDMNDDSKAMASEPLEGFHEVNLASPTTPDLHGLVESHTTKRCAVPRAPYRAPALSSSSRPPNALQAGQLPTQPVYSTPRHLGTEEPHNGSVPGLDLPLSACGSARLGADPAQGVVLSNSEGEEGLGSDGSTPFRSPSLMAVRDRGNERLKEELAKAQREAHRIVREANMKQAMAEKQLKEALGKIDVLQAEVAALKNLVLSNSPTSPCKDPPLGPKAPSKKGHIRNKSTSSAMLAGQQELSIAQPVGRDCKEVDPLLLNEFKAWREDPQLERNCSFLERIYREDIYPCLTFSKSELGSAILDAVERNTLSVEPVGFQQLPVVRASAMECGGPKKCALSGQTKTCKHRIKLGDSSSYYYVSPFCRYRITSVCNFFTYIRYIHQGLVKQQDAEQMFWEVMQLRKEMSFAKLGYYREEP</sequence>
<feature type="compositionally biased region" description="Low complexity" evidence="19">
    <location>
        <begin position="588"/>
        <end position="602"/>
    </location>
</feature>
<evidence type="ECO:0000256" key="5">
    <source>
        <dbReference type="ARBA" id="ARBA00022499"/>
    </source>
</evidence>
<keyword evidence="18" id="KW-0175">Coiled coil</keyword>
<evidence type="ECO:0000256" key="6">
    <source>
        <dbReference type="ARBA" id="ARBA00022553"/>
    </source>
</evidence>
<dbReference type="Pfam" id="PF25555">
    <property type="entry name" value="RAB3A-like_C"/>
    <property type="match status" value="1"/>
</dbReference>
<evidence type="ECO:0000256" key="2">
    <source>
        <dbReference type="ARBA" id="ARBA00008020"/>
    </source>
</evidence>
<evidence type="ECO:0000256" key="1">
    <source>
        <dbReference type="ARBA" id="ARBA00004496"/>
    </source>
</evidence>
<evidence type="ECO:0000256" key="19">
    <source>
        <dbReference type="SAM" id="MobiDB-lite"/>
    </source>
</evidence>
<dbReference type="EMBL" id="JAFBMS010000277">
    <property type="protein sequence ID" value="KAG9331904.1"/>
    <property type="molecule type" value="Genomic_DNA"/>
</dbReference>
<dbReference type="PROSITE" id="PS00751">
    <property type="entry name" value="TCP1_2"/>
    <property type="match status" value="1"/>
</dbReference>
<evidence type="ECO:0000256" key="7">
    <source>
        <dbReference type="ARBA" id="ARBA00022741"/>
    </source>
</evidence>
<dbReference type="SUPFAM" id="SSF52029">
    <property type="entry name" value="GroEL apical domain-like"/>
    <property type="match status" value="1"/>
</dbReference>
<keyword evidence="4" id="KW-0963">Cytoplasm</keyword>
<evidence type="ECO:0000256" key="10">
    <source>
        <dbReference type="ARBA" id="ARBA00022843"/>
    </source>
</evidence>
<dbReference type="InterPro" id="IPR053374">
    <property type="entry name" value="TCP-1_chaperonin"/>
</dbReference>
<dbReference type="InterPro" id="IPR017998">
    <property type="entry name" value="Chaperone_TCP-1"/>
</dbReference>
<dbReference type="Gene3D" id="1.10.560.10">
    <property type="entry name" value="GroEL-like equatorial domain"/>
    <property type="match status" value="1"/>
</dbReference>
<accession>A0A8T2MV69</accession>
<protein>
    <recommendedName>
        <fullName evidence="3">T-complex protein 1 subunit beta</fullName>
    </recommendedName>
    <alternativeName>
        <fullName evidence="13">CCT-beta</fullName>
    </alternativeName>
</protein>
<keyword evidence="21" id="KW-1185">Reference proteome</keyword>
<feature type="coiled-coil region" evidence="18">
    <location>
        <begin position="678"/>
        <end position="737"/>
    </location>
</feature>
<dbReference type="GO" id="GO:0005524">
    <property type="term" value="F:ATP binding"/>
    <property type="evidence" value="ECO:0007669"/>
    <property type="project" value="UniProtKB-KW"/>
</dbReference>
<comment type="function">
    <text evidence="15">Component of the chaperonin-containing T-complex (TRiC), a molecular chaperone complex that assists the folding of actin, tubulin and other proteins upon ATP hydrolysis. The TRiC complex mediates the folding of WRAP53/TCAB1, thereby regulating telomere maintenance. As part of the TRiC complex may play a role in the assembly of BBSome, a complex involved in ciliogenesis regulating transports vesicles to the cilia.</text>
</comment>
<keyword evidence="6" id="KW-0597">Phosphoprotein</keyword>
<dbReference type="Proteomes" id="UP000824540">
    <property type="component" value="Unassembled WGS sequence"/>
</dbReference>
<keyword evidence="11" id="KW-0007">Acetylation</keyword>
<evidence type="ECO:0000256" key="16">
    <source>
        <dbReference type="ARBA" id="ARBA00093565"/>
    </source>
</evidence>
<dbReference type="Gene3D" id="3.30.260.10">
    <property type="entry name" value="TCP-1-like chaperonin intermediate domain"/>
    <property type="match status" value="1"/>
</dbReference>
<dbReference type="GO" id="GO:0016887">
    <property type="term" value="F:ATP hydrolysis activity"/>
    <property type="evidence" value="ECO:0007669"/>
    <property type="project" value="InterPro"/>
</dbReference>
<evidence type="ECO:0000256" key="18">
    <source>
        <dbReference type="SAM" id="Coils"/>
    </source>
</evidence>
<dbReference type="Pfam" id="PF00118">
    <property type="entry name" value="Cpn60_TCP1"/>
    <property type="match status" value="1"/>
</dbReference>